<feature type="compositionally biased region" description="Low complexity" evidence="3">
    <location>
        <begin position="56"/>
        <end position="73"/>
    </location>
</feature>
<dbReference type="Proteomes" id="UP001201873">
    <property type="component" value="Unassembled WGS sequence"/>
</dbReference>
<gene>
    <name evidence="5" type="ORF">MXD59_24935</name>
</gene>
<feature type="region of interest" description="Disordered" evidence="3">
    <location>
        <begin position="112"/>
        <end position="131"/>
    </location>
</feature>
<dbReference type="PANTHER" id="PTHR12526:SF510">
    <property type="entry name" value="D-INOSITOL 3-PHOSPHATE GLYCOSYLTRANSFERASE"/>
    <property type="match status" value="1"/>
</dbReference>
<name>A0ABT0K628_9ACTN</name>
<dbReference type="EMBL" id="JALKFT010000055">
    <property type="protein sequence ID" value="MCK9878964.1"/>
    <property type="molecule type" value="Genomic_DNA"/>
</dbReference>
<feature type="compositionally biased region" description="Low complexity" evidence="3">
    <location>
        <begin position="120"/>
        <end position="131"/>
    </location>
</feature>
<evidence type="ECO:0000313" key="6">
    <source>
        <dbReference type="Proteomes" id="UP001201873"/>
    </source>
</evidence>
<dbReference type="RefSeq" id="WP_248827019.1">
    <property type="nucleotide sequence ID" value="NZ_JALKFT010000055.1"/>
</dbReference>
<dbReference type="InterPro" id="IPR001296">
    <property type="entry name" value="Glyco_trans_1"/>
</dbReference>
<feature type="region of interest" description="Disordered" evidence="3">
    <location>
        <begin position="53"/>
        <end position="73"/>
    </location>
</feature>
<keyword evidence="6" id="KW-1185">Reference proteome</keyword>
<protein>
    <submittedName>
        <fullName evidence="5">Glycosyltransferase family 4 protein</fullName>
    </submittedName>
</protein>
<feature type="compositionally biased region" description="Low complexity" evidence="3">
    <location>
        <begin position="464"/>
        <end position="484"/>
    </location>
</feature>
<dbReference type="Pfam" id="PF00534">
    <property type="entry name" value="Glycos_transf_1"/>
    <property type="match status" value="1"/>
</dbReference>
<evidence type="ECO:0000259" key="4">
    <source>
        <dbReference type="Pfam" id="PF00534"/>
    </source>
</evidence>
<keyword evidence="1" id="KW-0328">Glycosyltransferase</keyword>
<sequence length="541" mass="57548">MRVVVATEARFHRDAQDVVVSRTPSEAYRHWASYLGVFDEVVVLGRVGAAPRDEPAAASSKGSTAAASSPASYPVAGTGVRVVELPPYQGLVGYLRTRRRLRRAVAAGFRPGGALAPTPRQRAGGSARPAGARYSPHVVDTRYLAVMPGLVGATLIAALRRRDLPYAMEIIGDAEAVAGGMFGRFARRPARRWLARRAVGARAVGYVTRETLQARYPAAPGALQAHYAYGRLGPDDFTPAPRPRASRPPTPATVVTIGSQERRYKGHDILLAAVGVLDAWKHPLRVVIVGSGRHHDQLVRTAQQEGLDGIVEFVPTLDRAGVRALLDDADLFVLPSRTEGLPRALIEALARGVPALGTAVGGTVELLAHQDLVPPEDPLRLAIRMSEVLASPELLARMSARNRAAAEEYRGERVDQQASAFYRAVVGWDAPDRARPMAHAPASAAATTTGRVRLAAASISAASPLVPAKAMSRAARSPRAADSPRTADARRTAGSRRTPDPQHPGDSPRVAADTRSRSGGRAGRSSGAVPATRTTRAEKHR</sequence>
<feature type="region of interest" description="Disordered" evidence="3">
    <location>
        <begin position="464"/>
        <end position="541"/>
    </location>
</feature>
<organism evidence="5 6">
    <name type="scientific">Frankia umida</name>
    <dbReference type="NCBI Taxonomy" id="573489"/>
    <lineage>
        <taxon>Bacteria</taxon>
        <taxon>Bacillati</taxon>
        <taxon>Actinomycetota</taxon>
        <taxon>Actinomycetes</taxon>
        <taxon>Frankiales</taxon>
        <taxon>Frankiaceae</taxon>
        <taxon>Frankia</taxon>
    </lineage>
</organism>
<evidence type="ECO:0000256" key="2">
    <source>
        <dbReference type="ARBA" id="ARBA00022679"/>
    </source>
</evidence>
<dbReference type="CDD" id="cd03801">
    <property type="entry name" value="GT4_PimA-like"/>
    <property type="match status" value="1"/>
</dbReference>
<accession>A0ABT0K628</accession>
<feature type="compositionally biased region" description="Low complexity" evidence="3">
    <location>
        <begin position="517"/>
        <end position="528"/>
    </location>
</feature>
<evidence type="ECO:0000313" key="5">
    <source>
        <dbReference type="EMBL" id="MCK9878964.1"/>
    </source>
</evidence>
<evidence type="ECO:0000256" key="3">
    <source>
        <dbReference type="SAM" id="MobiDB-lite"/>
    </source>
</evidence>
<dbReference type="PANTHER" id="PTHR12526">
    <property type="entry name" value="GLYCOSYLTRANSFERASE"/>
    <property type="match status" value="1"/>
</dbReference>
<reference evidence="5 6" key="1">
    <citation type="submission" date="2022-04" db="EMBL/GenBank/DDBJ databases">
        <title>Genome diversity in the genus Frankia.</title>
        <authorList>
            <person name="Carlos-Shanley C."/>
            <person name="Hahn D."/>
        </authorList>
    </citation>
    <scope>NUCLEOTIDE SEQUENCE [LARGE SCALE GENOMIC DNA]</scope>
    <source>
        <strain evidence="5 6">Ag45/Mut15</strain>
    </source>
</reference>
<evidence type="ECO:0000256" key="1">
    <source>
        <dbReference type="ARBA" id="ARBA00022676"/>
    </source>
</evidence>
<keyword evidence="2" id="KW-0808">Transferase</keyword>
<comment type="caution">
    <text evidence="5">The sequence shown here is derived from an EMBL/GenBank/DDBJ whole genome shotgun (WGS) entry which is preliminary data.</text>
</comment>
<dbReference type="SUPFAM" id="SSF53756">
    <property type="entry name" value="UDP-Glycosyltransferase/glycogen phosphorylase"/>
    <property type="match status" value="1"/>
</dbReference>
<feature type="domain" description="Glycosyl transferase family 1" evidence="4">
    <location>
        <begin position="248"/>
        <end position="403"/>
    </location>
</feature>
<proteinExistence type="predicted"/>
<dbReference type="Gene3D" id="3.40.50.2000">
    <property type="entry name" value="Glycogen Phosphorylase B"/>
    <property type="match status" value="2"/>
</dbReference>